<evidence type="ECO:0000256" key="2">
    <source>
        <dbReference type="SAM" id="MobiDB-lite"/>
    </source>
</evidence>
<feature type="non-terminal residue" evidence="3">
    <location>
        <position position="156"/>
    </location>
</feature>
<evidence type="ECO:0000313" key="4">
    <source>
        <dbReference type="Proteomes" id="UP000574390"/>
    </source>
</evidence>
<reference evidence="3 4" key="1">
    <citation type="submission" date="2020-04" db="EMBL/GenBank/DDBJ databases">
        <title>Perkinsus olseni comparative genomics.</title>
        <authorList>
            <person name="Bogema D.R."/>
        </authorList>
    </citation>
    <scope>NUCLEOTIDE SEQUENCE [LARGE SCALE GENOMIC DNA]</scope>
    <source>
        <strain evidence="3">ATCC PRA-205</strain>
    </source>
</reference>
<feature type="region of interest" description="Disordered" evidence="2">
    <location>
        <begin position="23"/>
        <end position="78"/>
    </location>
</feature>
<feature type="compositionally biased region" description="Polar residues" evidence="2">
    <location>
        <begin position="36"/>
        <end position="49"/>
    </location>
</feature>
<evidence type="ECO:0008006" key="5">
    <source>
        <dbReference type="Google" id="ProtNLM"/>
    </source>
</evidence>
<dbReference type="AlphaFoldDB" id="A0A7J6QZV4"/>
<evidence type="ECO:0000256" key="1">
    <source>
        <dbReference type="SAM" id="Coils"/>
    </source>
</evidence>
<evidence type="ECO:0000313" key="3">
    <source>
        <dbReference type="EMBL" id="KAF4713954.1"/>
    </source>
</evidence>
<dbReference type="Proteomes" id="UP000574390">
    <property type="component" value="Unassembled WGS sequence"/>
</dbReference>
<proteinExistence type="predicted"/>
<feature type="non-terminal residue" evidence="3">
    <location>
        <position position="1"/>
    </location>
</feature>
<name>A0A7J6QZV4_PEROL</name>
<protein>
    <recommendedName>
        <fullName evidence="5">Protein CASP</fullName>
    </recommendedName>
</protein>
<gene>
    <name evidence="3" type="ORF">FOZ62_018998</name>
</gene>
<feature type="coiled-coil region" evidence="1">
    <location>
        <begin position="84"/>
        <end position="146"/>
    </location>
</feature>
<sequence length="156" mass="17371">IQLEPSREDTLRLYRESVKAYEELYGPGGESDRRIQSPTAGQGRSMANASPSSPSSVLDDTANSAANHRRGSADSELPSLYAELNTIRRDKAALEKKVSSLTESQMVLNNQRRLLSDQLETARAQAERTKTENSRLKVEIEAMKVRRREANGHESV</sequence>
<keyword evidence="1" id="KW-0175">Coiled coil</keyword>
<organism evidence="3 4">
    <name type="scientific">Perkinsus olseni</name>
    <name type="common">Perkinsus atlanticus</name>
    <dbReference type="NCBI Taxonomy" id="32597"/>
    <lineage>
        <taxon>Eukaryota</taxon>
        <taxon>Sar</taxon>
        <taxon>Alveolata</taxon>
        <taxon>Perkinsozoa</taxon>
        <taxon>Perkinsea</taxon>
        <taxon>Perkinsida</taxon>
        <taxon>Perkinsidae</taxon>
        <taxon>Perkinsus</taxon>
    </lineage>
</organism>
<dbReference type="EMBL" id="JABANM010025830">
    <property type="protein sequence ID" value="KAF4713954.1"/>
    <property type="molecule type" value="Genomic_DNA"/>
</dbReference>
<accession>A0A7J6QZV4</accession>
<comment type="caution">
    <text evidence="3">The sequence shown here is derived from an EMBL/GenBank/DDBJ whole genome shotgun (WGS) entry which is preliminary data.</text>
</comment>